<proteinExistence type="inferred from homology"/>
<gene>
    <name evidence="7" type="ORF">RDV89_01090</name>
</gene>
<dbReference type="InterPro" id="IPR027417">
    <property type="entry name" value="P-loop_NTPase"/>
</dbReference>
<keyword evidence="5" id="KW-0029">Amino-acid transport</keyword>
<reference evidence="7 8" key="1">
    <citation type="submission" date="2023-08" db="EMBL/GenBank/DDBJ databases">
        <title>Nocardioides seae sp. nov., a bacterium isolated from a soil.</title>
        <authorList>
            <person name="Wang X."/>
        </authorList>
    </citation>
    <scope>NUCLEOTIDE SEQUENCE [LARGE SCALE GENOMIC DNA]</scope>
    <source>
        <strain evidence="7 8">YZH12</strain>
    </source>
</reference>
<dbReference type="PANTHER" id="PTHR43820">
    <property type="entry name" value="HIGH-AFFINITY BRANCHED-CHAIN AMINO ACID TRANSPORT ATP-BINDING PROTEIN LIVF"/>
    <property type="match status" value="1"/>
</dbReference>
<keyword evidence="3" id="KW-0547">Nucleotide-binding</keyword>
<evidence type="ECO:0000313" key="7">
    <source>
        <dbReference type="EMBL" id="MDT9591642.1"/>
    </source>
</evidence>
<keyword evidence="2" id="KW-0813">Transport</keyword>
<evidence type="ECO:0000256" key="1">
    <source>
        <dbReference type="ARBA" id="ARBA00005417"/>
    </source>
</evidence>
<dbReference type="InterPro" id="IPR017871">
    <property type="entry name" value="ABC_transporter-like_CS"/>
</dbReference>
<comment type="similarity">
    <text evidence="1">Belongs to the ABC transporter superfamily.</text>
</comment>
<evidence type="ECO:0000256" key="5">
    <source>
        <dbReference type="ARBA" id="ARBA00022970"/>
    </source>
</evidence>
<dbReference type="SUPFAM" id="SSF52540">
    <property type="entry name" value="P-loop containing nucleoside triphosphate hydrolases"/>
    <property type="match status" value="1"/>
</dbReference>
<comment type="caution">
    <text evidence="7">The sequence shown here is derived from an EMBL/GenBank/DDBJ whole genome shotgun (WGS) entry which is preliminary data.</text>
</comment>
<protein>
    <submittedName>
        <fullName evidence="7">ABC transporter ATP-binding protein</fullName>
    </submittedName>
</protein>
<dbReference type="PANTHER" id="PTHR43820:SF4">
    <property type="entry name" value="HIGH-AFFINITY BRANCHED-CHAIN AMINO ACID TRANSPORT ATP-BINDING PROTEIN LIVF"/>
    <property type="match status" value="1"/>
</dbReference>
<organism evidence="7 8">
    <name type="scientific">Nocardioides imazamoxiresistens</name>
    <dbReference type="NCBI Taxonomy" id="3231893"/>
    <lineage>
        <taxon>Bacteria</taxon>
        <taxon>Bacillati</taxon>
        <taxon>Actinomycetota</taxon>
        <taxon>Actinomycetes</taxon>
        <taxon>Propionibacteriales</taxon>
        <taxon>Nocardioidaceae</taxon>
        <taxon>Nocardioides</taxon>
    </lineage>
</organism>
<dbReference type="RefSeq" id="WP_315730602.1">
    <property type="nucleotide sequence ID" value="NZ_JAVYII010000001.1"/>
</dbReference>
<evidence type="ECO:0000313" key="8">
    <source>
        <dbReference type="Proteomes" id="UP001268542"/>
    </source>
</evidence>
<dbReference type="Gene3D" id="3.40.50.300">
    <property type="entry name" value="P-loop containing nucleotide triphosphate hydrolases"/>
    <property type="match status" value="1"/>
</dbReference>
<dbReference type="Proteomes" id="UP001268542">
    <property type="component" value="Unassembled WGS sequence"/>
</dbReference>
<dbReference type="PROSITE" id="PS50893">
    <property type="entry name" value="ABC_TRANSPORTER_2"/>
    <property type="match status" value="1"/>
</dbReference>
<dbReference type="GO" id="GO:0005524">
    <property type="term" value="F:ATP binding"/>
    <property type="evidence" value="ECO:0007669"/>
    <property type="project" value="UniProtKB-KW"/>
</dbReference>
<dbReference type="Pfam" id="PF00005">
    <property type="entry name" value="ABC_tran"/>
    <property type="match status" value="1"/>
</dbReference>
<feature type="domain" description="ABC transporter" evidence="6">
    <location>
        <begin position="2"/>
        <end position="239"/>
    </location>
</feature>
<name>A0ABU3PRZ0_9ACTN</name>
<dbReference type="InterPro" id="IPR003593">
    <property type="entry name" value="AAA+_ATPase"/>
</dbReference>
<sequence>MLEITDLTVTYPGGAEALHGVSLSVPTGRVTTVLGGNGAGKTSLLRAVGGLLPQYRASVRTGSVSLDGEDVTALPPWQLVRRGLAQVLEGRHIFTDLTVRDNLVVGGQGLPRREVADAVERAYEQFPALRDKATTSAGYLSGGEQQMLAIARATLRLPRLLLLDEPSLGLSPLMGERIATAIADIAAQGVTVLLVEQNARLALSISEQAVVIANGNVVTACPAVDLLDDDKLSAAYLGGAAAV</sequence>
<evidence type="ECO:0000256" key="4">
    <source>
        <dbReference type="ARBA" id="ARBA00022840"/>
    </source>
</evidence>
<evidence type="ECO:0000256" key="2">
    <source>
        <dbReference type="ARBA" id="ARBA00022448"/>
    </source>
</evidence>
<dbReference type="SMART" id="SM00382">
    <property type="entry name" value="AAA"/>
    <property type="match status" value="1"/>
</dbReference>
<keyword evidence="4 7" id="KW-0067">ATP-binding</keyword>
<evidence type="ECO:0000256" key="3">
    <source>
        <dbReference type="ARBA" id="ARBA00022741"/>
    </source>
</evidence>
<dbReference type="InterPro" id="IPR052156">
    <property type="entry name" value="BCAA_Transport_ATP-bd_LivF"/>
</dbReference>
<keyword evidence="8" id="KW-1185">Reference proteome</keyword>
<accession>A0ABU3PRZ0</accession>
<evidence type="ECO:0000259" key="6">
    <source>
        <dbReference type="PROSITE" id="PS50893"/>
    </source>
</evidence>
<dbReference type="InterPro" id="IPR003439">
    <property type="entry name" value="ABC_transporter-like_ATP-bd"/>
</dbReference>
<dbReference type="PROSITE" id="PS00211">
    <property type="entry name" value="ABC_TRANSPORTER_1"/>
    <property type="match status" value="1"/>
</dbReference>
<dbReference type="EMBL" id="JAVYII010000001">
    <property type="protein sequence ID" value="MDT9591642.1"/>
    <property type="molecule type" value="Genomic_DNA"/>
</dbReference>
<dbReference type="CDD" id="cd03224">
    <property type="entry name" value="ABC_TM1139_LivF_branched"/>
    <property type="match status" value="1"/>
</dbReference>